<evidence type="ECO:0000256" key="5">
    <source>
        <dbReference type="SAM" id="Phobius"/>
    </source>
</evidence>
<name>A0ABS4PJ75_9PSEU</name>
<feature type="transmembrane region" description="Helical" evidence="5">
    <location>
        <begin position="72"/>
        <end position="92"/>
    </location>
</feature>
<dbReference type="PANTHER" id="PTHR24421">
    <property type="entry name" value="NITRATE/NITRITE SENSOR PROTEIN NARX-RELATED"/>
    <property type="match status" value="1"/>
</dbReference>
<comment type="caution">
    <text evidence="7">The sequence shown here is derived from an EMBL/GenBank/DDBJ whole genome shotgun (WGS) entry which is preliminary data.</text>
</comment>
<dbReference type="InterPro" id="IPR011712">
    <property type="entry name" value="Sig_transdc_His_kin_sub3_dim/P"/>
</dbReference>
<dbReference type="Proteomes" id="UP000741013">
    <property type="component" value="Unassembled WGS sequence"/>
</dbReference>
<accession>A0ABS4PJ75</accession>
<keyword evidence="8" id="KW-1185">Reference proteome</keyword>
<keyword evidence="5" id="KW-1133">Transmembrane helix</keyword>
<keyword evidence="3" id="KW-0902">Two-component regulatory system</keyword>
<dbReference type="EC" id="2.7.13.3" evidence="7"/>
<dbReference type="GO" id="GO:0004673">
    <property type="term" value="F:protein histidine kinase activity"/>
    <property type="evidence" value="ECO:0007669"/>
    <property type="project" value="UniProtKB-EC"/>
</dbReference>
<keyword evidence="1 7" id="KW-0808">Transferase</keyword>
<keyword evidence="2 7" id="KW-0418">Kinase</keyword>
<dbReference type="CDD" id="cd16917">
    <property type="entry name" value="HATPase_UhpB-NarQ-NarX-like"/>
    <property type="match status" value="1"/>
</dbReference>
<evidence type="ECO:0000259" key="6">
    <source>
        <dbReference type="Pfam" id="PF07730"/>
    </source>
</evidence>
<evidence type="ECO:0000313" key="8">
    <source>
        <dbReference type="Proteomes" id="UP000741013"/>
    </source>
</evidence>
<dbReference type="InterPro" id="IPR050482">
    <property type="entry name" value="Sensor_HK_TwoCompSys"/>
</dbReference>
<dbReference type="PANTHER" id="PTHR24421:SF63">
    <property type="entry name" value="SENSOR HISTIDINE KINASE DESK"/>
    <property type="match status" value="1"/>
</dbReference>
<keyword evidence="4" id="KW-0175">Coiled coil</keyword>
<dbReference type="Gene3D" id="3.30.565.10">
    <property type="entry name" value="Histidine kinase-like ATPase, C-terminal domain"/>
    <property type="match status" value="1"/>
</dbReference>
<evidence type="ECO:0000256" key="2">
    <source>
        <dbReference type="ARBA" id="ARBA00022777"/>
    </source>
</evidence>
<dbReference type="EMBL" id="JAGGMS010000001">
    <property type="protein sequence ID" value="MBP2179413.1"/>
    <property type="molecule type" value="Genomic_DNA"/>
</dbReference>
<evidence type="ECO:0000256" key="4">
    <source>
        <dbReference type="SAM" id="Coils"/>
    </source>
</evidence>
<evidence type="ECO:0000313" key="7">
    <source>
        <dbReference type="EMBL" id="MBP2179413.1"/>
    </source>
</evidence>
<keyword evidence="5" id="KW-0812">Transmembrane</keyword>
<organism evidence="7 8">
    <name type="scientific">Amycolatopsis magusensis</name>
    <dbReference type="NCBI Taxonomy" id="882444"/>
    <lineage>
        <taxon>Bacteria</taxon>
        <taxon>Bacillati</taxon>
        <taxon>Actinomycetota</taxon>
        <taxon>Actinomycetes</taxon>
        <taxon>Pseudonocardiales</taxon>
        <taxon>Pseudonocardiaceae</taxon>
        <taxon>Amycolatopsis</taxon>
    </lineage>
</organism>
<reference evidence="7 8" key="1">
    <citation type="submission" date="2021-03" db="EMBL/GenBank/DDBJ databases">
        <title>Sequencing the genomes of 1000 actinobacteria strains.</title>
        <authorList>
            <person name="Klenk H.-P."/>
        </authorList>
    </citation>
    <scope>NUCLEOTIDE SEQUENCE [LARGE SCALE GENOMIC DNA]</scope>
    <source>
        <strain evidence="7 8">DSM 45510</strain>
    </source>
</reference>
<dbReference type="Gene3D" id="1.20.5.1930">
    <property type="match status" value="1"/>
</dbReference>
<dbReference type="Pfam" id="PF07730">
    <property type="entry name" value="HisKA_3"/>
    <property type="match status" value="1"/>
</dbReference>
<gene>
    <name evidence="7" type="ORF">JOM49_000939</name>
</gene>
<feature type="transmembrane region" description="Helical" evidence="5">
    <location>
        <begin position="43"/>
        <end position="60"/>
    </location>
</feature>
<sequence length="378" mass="40501">MNPFWTTRRTRLFLVVVNLPIAVAPPVFTLVGTPQTPPTPYPALIPVALGLLLAALQLRHSMAAARGERPEGWQWTLGAMAVLAYLPLVWFGRPWLDAQVLLAASALMVVPRRCAVPVAAVPLVVTAVSSAWQSEPLDDVVQFVFVVLSGVLLSIIAVALYGAARLVRLVEELQVARMELGELAAERERLRLSRDLHDLLGQSLFAVSLKGDLAIRLLRHEPGKAKAEIESLVVVAQEALRGVREVTRDEHVASLPKETEGAVALLEAAGIGVRLDLDLPAPHELPDRVHATLAWALREGVTNVLRHSQATGCEITGGTRDGKYALEIVNDGADGEIGEGSGLAGLSDRVVALSGSAVVEHTGDGRFRLSVEIPQEAT</sequence>
<dbReference type="RefSeq" id="WP_209663128.1">
    <property type="nucleotide sequence ID" value="NZ_JAGGMS010000001.1"/>
</dbReference>
<feature type="domain" description="Signal transduction histidine kinase subgroup 3 dimerisation and phosphoacceptor" evidence="6">
    <location>
        <begin position="188"/>
        <end position="248"/>
    </location>
</feature>
<dbReference type="SUPFAM" id="SSF55874">
    <property type="entry name" value="ATPase domain of HSP90 chaperone/DNA topoisomerase II/histidine kinase"/>
    <property type="match status" value="1"/>
</dbReference>
<evidence type="ECO:0000256" key="3">
    <source>
        <dbReference type="ARBA" id="ARBA00023012"/>
    </source>
</evidence>
<feature type="transmembrane region" description="Helical" evidence="5">
    <location>
        <begin position="12"/>
        <end position="31"/>
    </location>
</feature>
<feature type="transmembrane region" description="Helical" evidence="5">
    <location>
        <begin position="140"/>
        <end position="164"/>
    </location>
</feature>
<protein>
    <submittedName>
        <fullName evidence="7">Two-component system sensor histidine kinase DesK</fullName>
        <ecNumber evidence="7">2.7.13.3</ecNumber>
    </submittedName>
</protein>
<evidence type="ECO:0000256" key="1">
    <source>
        <dbReference type="ARBA" id="ARBA00022679"/>
    </source>
</evidence>
<feature type="coiled-coil region" evidence="4">
    <location>
        <begin position="166"/>
        <end position="193"/>
    </location>
</feature>
<proteinExistence type="predicted"/>
<dbReference type="InterPro" id="IPR036890">
    <property type="entry name" value="HATPase_C_sf"/>
</dbReference>
<keyword evidence="5" id="KW-0472">Membrane</keyword>